<evidence type="ECO:0000259" key="7">
    <source>
        <dbReference type="Pfam" id="PF12255"/>
    </source>
</evidence>
<feature type="region of interest" description="Disordered" evidence="5">
    <location>
        <begin position="2023"/>
        <end position="2046"/>
    </location>
</feature>
<dbReference type="Proteomes" id="UP001589795">
    <property type="component" value="Unassembled WGS sequence"/>
</dbReference>
<evidence type="ECO:0000256" key="2">
    <source>
        <dbReference type="ARBA" id="ARBA00022525"/>
    </source>
</evidence>
<feature type="transmembrane region" description="Helical" evidence="6">
    <location>
        <begin position="2523"/>
        <end position="2543"/>
    </location>
</feature>
<feature type="transmembrane region" description="Helical" evidence="6">
    <location>
        <begin position="2549"/>
        <end position="2569"/>
    </location>
</feature>
<dbReference type="PANTHER" id="PTHR32305">
    <property type="match status" value="1"/>
</dbReference>
<keyword evidence="10" id="KW-1185">Reference proteome</keyword>
<feature type="transmembrane region" description="Helical" evidence="6">
    <location>
        <begin position="2489"/>
        <end position="2511"/>
    </location>
</feature>
<evidence type="ECO:0000256" key="5">
    <source>
        <dbReference type="SAM" id="MobiDB-lite"/>
    </source>
</evidence>
<dbReference type="Pfam" id="PF12256">
    <property type="entry name" value="TcdB_toxin_midN"/>
    <property type="match status" value="1"/>
</dbReference>
<feature type="region of interest" description="Disordered" evidence="5">
    <location>
        <begin position="2247"/>
        <end position="2298"/>
    </location>
</feature>
<dbReference type="Pfam" id="PF13517">
    <property type="entry name" value="FG-GAP_3"/>
    <property type="match status" value="1"/>
</dbReference>
<evidence type="ECO:0000256" key="6">
    <source>
        <dbReference type="SAM" id="Phobius"/>
    </source>
</evidence>
<dbReference type="InterPro" id="IPR028994">
    <property type="entry name" value="Integrin_alpha_N"/>
</dbReference>
<evidence type="ECO:0000256" key="4">
    <source>
        <dbReference type="ARBA" id="ARBA00023026"/>
    </source>
</evidence>
<organism evidence="9 10">
    <name type="scientific">Paracoccus rhizosphaerae</name>
    <dbReference type="NCBI Taxonomy" id="1133347"/>
    <lineage>
        <taxon>Bacteria</taxon>
        <taxon>Pseudomonadati</taxon>
        <taxon>Pseudomonadota</taxon>
        <taxon>Alphaproteobacteria</taxon>
        <taxon>Rhodobacterales</taxon>
        <taxon>Paracoccaceae</taxon>
        <taxon>Paracoccus</taxon>
    </lineage>
</organism>
<proteinExistence type="predicted"/>
<dbReference type="Pfam" id="PF03534">
    <property type="entry name" value="SpvB"/>
    <property type="match status" value="1"/>
</dbReference>
<dbReference type="Gene3D" id="2.130.10.130">
    <property type="entry name" value="Integrin alpha, N-terminal"/>
    <property type="match status" value="1"/>
</dbReference>
<comment type="subcellular location">
    <subcellularLocation>
        <location evidence="1">Secreted</location>
    </subcellularLocation>
</comment>
<gene>
    <name evidence="9" type="ORF">ACFFIZ_10415</name>
</gene>
<feature type="compositionally biased region" description="Low complexity" evidence="5">
    <location>
        <begin position="2277"/>
        <end position="2289"/>
    </location>
</feature>
<dbReference type="SUPFAM" id="SSF69318">
    <property type="entry name" value="Integrin alpha N-terminal domain"/>
    <property type="match status" value="1"/>
</dbReference>
<evidence type="ECO:0000256" key="1">
    <source>
        <dbReference type="ARBA" id="ARBA00004613"/>
    </source>
</evidence>
<comment type="caution">
    <text evidence="9">The sequence shown here is derived from an EMBL/GenBank/DDBJ whole genome shotgun (WGS) entry which is preliminary data.</text>
</comment>
<dbReference type="InterPro" id="IPR022385">
    <property type="entry name" value="Rhs_assc_core"/>
</dbReference>
<dbReference type="RefSeq" id="WP_265507517.1">
    <property type="nucleotide sequence ID" value="NZ_JAOTBE010000034.1"/>
</dbReference>
<sequence length="2571" mass="281547">MRDGARTTVREDRASGNGTAAAPSISLPKGGGAIRGIGEKLAANPVTGTGSMSVPIAMSPGRSGFGPQFSLAYDSGAGNGPFGFGWDLSLPSITRKTDQGLPRYFDSIGSDVFILSGAEDLVPALGPDADGQRTVDGRIYRIRRYRPRIEGLFARIERWTDTADPAGVFWRSISRDNITTWYGRTAESRITDPSHPGRVFSWLICQSHDDKGNVIAYGYKPEDSARIFEASSGHSVPKAHERNRSERTRRAQRYLKSIRYGNRLPYFPALKADAAWPEPTAASLAEDGGDHWMFEAVLDYGEHDAAAPAPGDAGIWPARQDPFSSYRAGFEIRTYRICQRILMFHHFPDEAGVGRDCLVRSTDFTYSDEADPADARNPVYTFLKAVTETGYRRNGGGYDRRALPPVEFRYSEPVVQEIVEEIDAASLENLPVGLDGGVYRWTDLHGEGIPGILTQQAGGWFYKRNWSPLPQLPAGGGEAAKPRFSVLETVALKPGVRLGSGVEIMDLAGDGQPDVVVLDGPAPGLYEHDGAEGWQPFRPFASRLNRDFMDPDLRFVDLDGDGHADLLISEQDAFVWHASLAEDGFGPARRVVQALDEEKGPRVVFSDGTQSIHLADLSGDGLADILRIRNGEVCYWPNLGYGHFGVKVAMDNAPWFDNPDMFDQARIRLTDIDGSGTTDIVYLHRDGVRLYFNQSGNGWSQPRQLKVFPHVDDLSGILPVDLLGNGTACLVWSSPLPSDARRPMRYVNLMGGRKPHLMVRTVNNLGGETRVDYAPAARFYLQDKLDGKPWVTRLAFPVHVVERVETCDHVSRNRLVTRFSYHHGCFDGEEREFRGFGMVEQFDTEAVEDHLTAVQAAGGAQEPAPELNQPPVTTRTWYHTGTFLGQARLLHQYRDEYYQQEQHLPEPDLPAGLSAGELRECVRSLKGLPLRREVYSHDGSPEEEHPYAVTENTYEIRRLQPGGSQQNAVFFPLGRESISLNYERNPDEPRISHVLGLELDEYGNALRSCSVVYGRRTADASLPAEVTRDQRRCHITCAEADYTEDIDRAAPVEAYRTRVPFETRTYEITGIAPAAGFFGLDEIRDAVAAAAPIDYEIIADDVTPQKRLLSQSRRLFLDNALNPLPLGQWDTLVLMHQTFRLAFTPGVVAVHYAGKVSSAEFEAAGYVRFAGDANWWLPSSTNVYAANPRDMFYLPIGTKDPLGLETVATFDRHLLLTERVEVRQAGWNVVTAVNDYRVLGPVLMTDMNGNRSAVGHDELGMVVKTAVMGKTGSADGDSLADPTTRMEYELFNWKNNRKPNFVHSFAREQHGAANPRWQESYAYSNGSGGVAMVKAQANPGKAFRVDPDGGRTEVDADPRWVGNGRTVLNNKGRPVKKYEPYFSTTHEYEDEKALRKIGVTSVLAYDPIGRNIHTLFPDGTFARVEFSPWLQRVFDPNDTVRQSRWYAERGSPDPAAEAEPLNDPQRRAAWLAARHANTPGVIHFDSLGRPVHAVSDYGGGKTASVRSETDLTGRLSRIFDQQQREVASGFVGMARTPVVGDSAERGRRWTFQNVLGALVKSWDEHGRQFRVEYDTLHRPVSTFVKEAAQAEILFNHVVYGDRLGQAAARSLNLLGAAHLIFDQAGMIRVPELDFKGNPRSVDRVHAKDYKADLDWTALAARPDVAAVLAAADPALESAEVFTASSLHDALNRPTQVTLPDGTIILPVYNEANFLASLKARIRGQGGLVEFLKGQDYDAKGQRKFAHYGNEVVTRYFYDPRSFRLTELVTHPSGTGPQNGLQDLLYWYDPVGNITQIRDDAQQTHYFSNAVVKPESLYEYDAVYQLVRASGRELAGAVNDAIRSHSDLDFVQLPHPNNLGAVRNYTEEYEYDPLGNIRVMKHRFQTQAGIGGGWTRHYRYAFDDLPGDRTNRLTATSQPGDPDAGPYTGTYGYDVYGNITRMPHLAAMDWNFMDQLRRVDLGGGGTAWHVYGLGGQRLRKVVERNGNVKLEWIYLGALTIHRRRRRNTDELRLERWTVHVGDNTGPIAQVDTKTRDDDNGDPANPLNAPLIRYQYANQLGSAMLETDATGNLISYEEYHPYGTTAYRSTRPGFDLSLKRYRFGSKERDDETGLYQMGLRYYAPWLGRWTSADPVGFADGANMFRFSKNNPVNFTDPSGTTPRITGFNAEPGEIAYTGTREQVIDYYNRNPVTGTATIVNDATGETTTAPMSVRVNVRDATRTTQTGGANAGREFWQISDFDFVPGSGRLLTNLPAEGEGGGTGPPVSEPSPAPAPNTSSGPGQSSSPASASEKDQTETTLAPVPDAARAVLQEAARPGSVTGARPSGTLHLWSGTQGKAEARARIQSSGSGWMMGDINGAPTPEHAAGEAEFARARANAPGGQLTQAEFERIWGPRSASVVGRGAFAGHPVEAHGAAAPTSIQARYEWPARAVGGGLAGGLFFGTGMFTAISGGQDPEPGVAIPLVLGGVAEATSGIMYGSGAILGSAEAMAIGAAGGTFFGGATAAIGFGVASSRSFQRGDTVGGVVNALGAIGGLLMIASLFTPVGWVALAGVGLVALAAGFNLGRWLSN</sequence>
<dbReference type="NCBIfam" id="TIGR03696">
    <property type="entry name" value="Rhs_assc_core"/>
    <property type="match status" value="1"/>
</dbReference>
<feature type="region of interest" description="Disordered" evidence="5">
    <location>
        <begin position="1"/>
        <end position="25"/>
    </location>
</feature>
<keyword evidence="4" id="KW-0843">Virulence</keyword>
<dbReference type="InterPro" id="IPR022045">
    <property type="entry name" value="TcdB_toxin_mid/N"/>
</dbReference>
<keyword evidence="6" id="KW-1133">Transmembrane helix</keyword>
<evidence type="ECO:0000256" key="3">
    <source>
        <dbReference type="ARBA" id="ARBA00022729"/>
    </source>
</evidence>
<dbReference type="InterPro" id="IPR022044">
    <property type="entry name" value="TcdB_toxin_mid/C"/>
</dbReference>
<protein>
    <submittedName>
        <fullName evidence="9">SpvB/TcaC N-terminal domain-containing protein</fullName>
    </submittedName>
</protein>
<dbReference type="EMBL" id="JBHLWQ010000093">
    <property type="protein sequence ID" value="MFC0200714.1"/>
    <property type="molecule type" value="Genomic_DNA"/>
</dbReference>
<evidence type="ECO:0000313" key="10">
    <source>
        <dbReference type="Proteomes" id="UP001589795"/>
    </source>
</evidence>
<dbReference type="Gene3D" id="2.180.10.10">
    <property type="entry name" value="RHS repeat-associated core"/>
    <property type="match status" value="1"/>
</dbReference>
<reference evidence="9 10" key="1">
    <citation type="submission" date="2024-09" db="EMBL/GenBank/DDBJ databases">
        <authorList>
            <person name="Sun Q."/>
            <person name="Mori K."/>
        </authorList>
    </citation>
    <scope>NUCLEOTIDE SEQUENCE [LARGE SCALE GENOMIC DNA]</scope>
    <source>
        <strain evidence="9 10">CCM 7904</strain>
    </source>
</reference>
<keyword evidence="3" id="KW-0732">Signal</keyword>
<evidence type="ECO:0000313" key="9">
    <source>
        <dbReference type="EMBL" id="MFC0200714.1"/>
    </source>
</evidence>
<dbReference type="InterPro" id="IPR013517">
    <property type="entry name" value="FG-GAP"/>
</dbReference>
<dbReference type="InterPro" id="IPR003284">
    <property type="entry name" value="Sal_SpvB"/>
</dbReference>
<feature type="domain" description="Insecticide toxin TcdB middle/N-terminal" evidence="8">
    <location>
        <begin position="720"/>
        <end position="849"/>
    </location>
</feature>
<evidence type="ECO:0000259" key="8">
    <source>
        <dbReference type="Pfam" id="PF12256"/>
    </source>
</evidence>
<dbReference type="Pfam" id="PF12255">
    <property type="entry name" value="TcdB_toxin_midC"/>
    <property type="match status" value="1"/>
</dbReference>
<keyword evidence="2" id="KW-0964">Secreted</keyword>
<name>A0ABV6CIY2_9RHOB</name>
<accession>A0ABV6CIY2</accession>
<feature type="region of interest" description="Disordered" evidence="5">
    <location>
        <begin position="2314"/>
        <end position="2341"/>
    </location>
</feature>
<feature type="domain" description="Insecticide toxin TcdB middle/C-terminal" evidence="7">
    <location>
        <begin position="922"/>
        <end position="1027"/>
    </location>
</feature>
<dbReference type="InterPro" id="IPR050708">
    <property type="entry name" value="T6SS_VgrG/RHS"/>
</dbReference>
<dbReference type="PRINTS" id="PR01341">
    <property type="entry name" value="SALSPVBPROT"/>
</dbReference>
<dbReference type="PANTHER" id="PTHR32305:SF15">
    <property type="entry name" value="PROTEIN RHSA-RELATED"/>
    <property type="match status" value="1"/>
</dbReference>
<keyword evidence="6" id="KW-0472">Membrane</keyword>
<keyword evidence="6" id="KW-0812">Transmembrane</keyword>
<feature type="compositionally biased region" description="Basic and acidic residues" evidence="5">
    <location>
        <begin position="1"/>
        <end position="14"/>
    </location>
</feature>